<comment type="cofactor">
    <cofactor evidence="1">
        <name>a divalent metal cation</name>
        <dbReference type="ChEBI" id="CHEBI:60240"/>
    </cofactor>
</comment>
<evidence type="ECO:0000313" key="16">
    <source>
        <dbReference type="Proteomes" id="UP000018467"/>
    </source>
</evidence>
<evidence type="ECO:0000256" key="5">
    <source>
        <dbReference type="ARBA" id="ARBA00015519"/>
    </source>
</evidence>
<feature type="domain" description="DDE Tnp4" evidence="14">
    <location>
        <begin position="250"/>
        <end position="400"/>
    </location>
</feature>
<dbReference type="AlphaFoldDB" id="A0A3B1IE78"/>
<dbReference type="GO" id="GO:0004518">
    <property type="term" value="F:nuclease activity"/>
    <property type="evidence" value="ECO:0007669"/>
    <property type="project" value="UniProtKB-KW"/>
</dbReference>
<dbReference type="PANTHER" id="PTHR22930:SF289">
    <property type="entry name" value="DDE TNP4 DOMAIN-CONTAINING PROTEIN-RELATED"/>
    <property type="match status" value="1"/>
</dbReference>
<comment type="similarity">
    <text evidence="4">Belongs to the HARBI1 family.</text>
</comment>
<keyword evidence="8" id="KW-0479">Metal-binding</keyword>
<keyword evidence="16" id="KW-1185">Reference proteome</keyword>
<dbReference type="Ensembl" id="ENSAMXT00000042964.1">
    <property type="protein sequence ID" value="ENSAMXP00000027986.1"/>
    <property type="gene ID" value="ENSAMXG00000039339.1"/>
</dbReference>
<accession>A0A3B1IE78</accession>
<evidence type="ECO:0000256" key="8">
    <source>
        <dbReference type="ARBA" id="ARBA00022723"/>
    </source>
</evidence>
<evidence type="ECO:0000256" key="7">
    <source>
        <dbReference type="ARBA" id="ARBA00022722"/>
    </source>
</evidence>
<evidence type="ECO:0000256" key="12">
    <source>
        <dbReference type="ARBA" id="ARBA00045850"/>
    </source>
</evidence>
<evidence type="ECO:0000256" key="9">
    <source>
        <dbReference type="ARBA" id="ARBA00022801"/>
    </source>
</evidence>
<sequence>MCLSNARSESIISPRFLAAEPGVTEKLARFSIKSDHLFLAALGPSRRTSVLSLFNRRKLCDIHNSRSTSRETQPWSAAVSRSFVILTKAVSAVSGPKSRLKLFIDLGPYLSNFLSRHRGAEMRKNVFEMFDDFQLIKRYRLDRAGIIFVTDLVRDVISPSTTRSNAIPAELKVVLMLRFLATGKMQQCSADDLGPSQPTISRVVMQTIMALTARHIVMHFIDFPTTPRVIQQKQTQFMQIAGFPRVVGAIDGTHIKIIAPSINEDVYVNRKRYHSINTQVVFDAEYNILDVVPKWPGSTHDARIFTESGLNKHFETGLVPPGCHLLGDKGYPLRRWLLTPFSRTVTEAQINYNRAHRSTRSVVERGIGQWKRRFHILHSEIRYSPEKVCRIIMACAILHNICKKRNIPSPPTLENRDDGDEDGDESTPASTRDPAGSIARSASSLLTMQYI</sequence>
<dbReference type="InterPro" id="IPR026103">
    <property type="entry name" value="HARBI1_animal"/>
</dbReference>
<evidence type="ECO:0000256" key="1">
    <source>
        <dbReference type="ARBA" id="ARBA00001968"/>
    </source>
</evidence>
<keyword evidence="6" id="KW-0963">Cytoplasm</keyword>
<dbReference type="InParanoid" id="A0A3B1IE78"/>
<keyword evidence="7" id="KW-0540">Nuclease</keyword>
<name>A0A3B1IE78_ASTMX</name>
<organism evidence="15 16">
    <name type="scientific">Astyanax mexicanus</name>
    <name type="common">Blind cave fish</name>
    <name type="synonym">Astyanax fasciatus mexicanus</name>
    <dbReference type="NCBI Taxonomy" id="7994"/>
    <lineage>
        <taxon>Eukaryota</taxon>
        <taxon>Metazoa</taxon>
        <taxon>Chordata</taxon>
        <taxon>Craniata</taxon>
        <taxon>Vertebrata</taxon>
        <taxon>Euteleostomi</taxon>
        <taxon>Actinopterygii</taxon>
        <taxon>Neopterygii</taxon>
        <taxon>Teleostei</taxon>
        <taxon>Ostariophysi</taxon>
        <taxon>Characiformes</taxon>
        <taxon>Characoidei</taxon>
        <taxon>Acestrorhamphidae</taxon>
        <taxon>Acestrorhamphinae</taxon>
        <taxon>Astyanax</taxon>
    </lineage>
</organism>
<dbReference type="InterPro" id="IPR045249">
    <property type="entry name" value="HARBI1-like"/>
</dbReference>
<protein>
    <recommendedName>
        <fullName evidence="5">Putative nuclease HARBI1</fullName>
    </recommendedName>
    <alternativeName>
        <fullName evidence="11">Harbinger transposase-derived nuclease</fullName>
    </alternativeName>
</protein>
<dbReference type="GeneTree" id="ENSGT00940000154348"/>
<dbReference type="PANTHER" id="PTHR22930">
    <property type="match status" value="1"/>
</dbReference>
<evidence type="ECO:0000256" key="4">
    <source>
        <dbReference type="ARBA" id="ARBA00006958"/>
    </source>
</evidence>
<feature type="region of interest" description="Disordered" evidence="13">
    <location>
        <begin position="408"/>
        <end position="443"/>
    </location>
</feature>
<dbReference type="GO" id="GO:0005737">
    <property type="term" value="C:cytoplasm"/>
    <property type="evidence" value="ECO:0007669"/>
    <property type="project" value="UniProtKB-SubCell"/>
</dbReference>
<proteinExistence type="inferred from homology"/>
<comment type="function">
    <text evidence="12">Transposase-derived protein that may have nuclease activity. Does not have transposase activity.</text>
</comment>
<dbReference type="Proteomes" id="UP000018467">
    <property type="component" value="Unassembled WGS sequence"/>
</dbReference>
<keyword evidence="9" id="KW-0378">Hydrolase</keyword>
<evidence type="ECO:0000256" key="13">
    <source>
        <dbReference type="SAM" id="MobiDB-lite"/>
    </source>
</evidence>
<reference evidence="16" key="2">
    <citation type="journal article" date="2014" name="Nat. Commun.">
        <title>The cavefish genome reveals candidate genes for eye loss.</title>
        <authorList>
            <person name="McGaugh S.E."/>
            <person name="Gross J.B."/>
            <person name="Aken B."/>
            <person name="Blin M."/>
            <person name="Borowsky R."/>
            <person name="Chalopin D."/>
            <person name="Hinaux H."/>
            <person name="Jeffery W.R."/>
            <person name="Keene A."/>
            <person name="Ma L."/>
            <person name="Minx P."/>
            <person name="Murphy D."/>
            <person name="O'Quin K.E."/>
            <person name="Retaux S."/>
            <person name="Rohner N."/>
            <person name="Searle S.M."/>
            <person name="Stahl B.A."/>
            <person name="Tabin C."/>
            <person name="Volff J.N."/>
            <person name="Yoshizawa M."/>
            <person name="Warren W.C."/>
        </authorList>
    </citation>
    <scope>NUCLEOTIDE SEQUENCE [LARGE SCALE GENOMIC DNA]</scope>
    <source>
        <strain evidence="16">female</strain>
    </source>
</reference>
<dbReference type="GO" id="GO:0046872">
    <property type="term" value="F:metal ion binding"/>
    <property type="evidence" value="ECO:0007669"/>
    <property type="project" value="UniProtKB-KW"/>
</dbReference>
<evidence type="ECO:0000256" key="2">
    <source>
        <dbReference type="ARBA" id="ARBA00004123"/>
    </source>
</evidence>
<comment type="subcellular location">
    <subcellularLocation>
        <location evidence="3">Cytoplasm</location>
    </subcellularLocation>
    <subcellularLocation>
        <location evidence="2">Nucleus</location>
    </subcellularLocation>
</comment>
<reference evidence="16" key="1">
    <citation type="submission" date="2013-03" db="EMBL/GenBank/DDBJ databases">
        <authorList>
            <person name="Jeffery W."/>
            <person name="Warren W."/>
            <person name="Wilson R.K."/>
        </authorList>
    </citation>
    <scope>NUCLEOTIDE SEQUENCE</scope>
    <source>
        <strain evidence="16">female</strain>
    </source>
</reference>
<dbReference type="Pfam" id="PF13359">
    <property type="entry name" value="DDE_Tnp_4"/>
    <property type="match status" value="1"/>
</dbReference>
<evidence type="ECO:0000313" key="15">
    <source>
        <dbReference type="Ensembl" id="ENSAMXP00000027986.1"/>
    </source>
</evidence>
<evidence type="ECO:0000256" key="6">
    <source>
        <dbReference type="ARBA" id="ARBA00022490"/>
    </source>
</evidence>
<dbReference type="PRINTS" id="PR02086">
    <property type="entry name" value="PUTNUCHARBI1"/>
</dbReference>
<dbReference type="GO" id="GO:0016787">
    <property type="term" value="F:hydrolase activity"/>
    <property type="evidence" value="ECO:0007669"/>
    <property type="project" value="UniProtKB-KW"/>
</dbReference>
<evidence type="ECO:0000259" key="14">
    <source>
        <dbReference type="Pfam" id="PF13359"/>
    </source>
</evidence>
<evidence type="ECO:0000256" key="10">
    <source>
        <dbReference type="ARBA" id="ARBA00023242"/>
    </source>
</evidence>
<reference evidence="15" key="3">
    <citation type="submission" date="2025-08" db="UniProtKB">
        <authorList>
            <consortium name="Ensembl"/>
        </authorList>
    </citation>
    <scope>IDENTIFICATION</scope>
</reference>
<evidence type="ECO:0000256" key="3">
    <source>
        <dbReference type="ARBA" id="ARBA00004496"/>
    </source>
</evidence>
<evidence type="ECO:0000256" key="11">
    <source>
        <dbReference type="ARBA" id="ARBA00030126"/>
    </source>
</evidence>
<dbReference type="InterPro" id="IPR027806">
    <property type="entry name" value="HARBI1_dom"/>
</dbReference>
<dbReference type="GO" id="GO:0005634">
    <property type="term" value="C:nucleus"/>
    <property type="evidence" value="ECO:0007669"/>
    <property type="project" value="UniProtKB-SubCell"/>
</dbReference>
<reference evidence="15" key="4">
    <citation type="submission" date="2025-09" db="UniProtKB">
        <authorList>
            <consortium name="Ensembl"/>
        </authorList>
    </citation>
    <scope>IDENTIFICATION</scope>
</reference>
<keyword evidence="10" id="KW-0539">Nucleus</keyword>